<dbReference type="Gene3D" id="3.90.20.20">
    <property type="match status" value="1"/>
</dbReference>
<dbReference type="InterPro" id="IPR009012">
    <property type="entry name" value="GrpE_head"/>
</dbReference>
<evidence type="ECO:0000256" key="1">
    <source>
        <dbReference type="ARBA" id="ARBA00009054"/>
    </source>
</evidence>
<dbReference type="GO" id="GO:0042803">
    <property type="term" value="F:protein homodimerization activity"/>
    <property type="evidence" value="ECO:0007669"/>
    <property type="project" value="InterPro"/>
</dbReference>
<dbReference type="GO" id="GO:0000774">
    <property type="term" value="F:adenyl-nucleotide exchange factor activity"/>
    <property type="evidence" value="ECO:0007669"/>
    <property type="project" value="InterPro"/>
</dbReference>
<sequence>MPDEVEDVAPEAVDEDTEADPVEVLESKVAELEEELQYSAAEMVNTRQRAARERSEAMRYGGMSMALRMLPLLDSLEKALDTSEGGDSDGLREGVRLTFKGAMAALKAEGVAKIEVDSTFDPTNMEAIATVPAPDGSEPGSVIEVIEVGYMYHDRVLRAARVIVAEGE</sequence>
<dbReference type="PANTHER" id="PTHR21237:SF23">
    <property type="entry name" value="GRPE PROTEIN HOMOLOG, MITOCHONDRIAL"/>
    <property type="match status" value="1"/>
</dbReference>
<evidence type="ECO:0000256" key="7">
    <source>
        <dbReference type="SAM" id="MobiDB-lite"/>
    </source>
</evidence>
<evidence type="ECO:0000256" key="5">
    <source>
        <dbReference type="RuleBase" id="RU004478"/>
    </source>
</evidence>
<evidence type="ECO:0000256" key="3">
    <source>
        <dbReference type="HAMAP-Rule" id="MF_01151"/>
    </source>
</evidence>
<keyword evidence="3 4" id="KW-0346">Stress response</keyword>
<dbReference type="InterPro" id="IPR013805">
    <property type="entry name" value="GrpE_CC"/>
</dbReference>
<evidence type="ECO:0000256" key="4">
    <source>
        <dbReference type="RuleBase" id="RU000639"/>
    </source>
</evidence>
<dbReference type="EMBL" id="KF900595">
    <property type="protein sequence ID" value="AIF00571.1"/>
    <property type="molecule type" value="Genomic_DNA"/>
</dbReference>
<comment type="function">
    <text evidence="3 4">Participates actively in the response to hyperosmotic and heat shock by preventing the aggregation of stress-denatured proteins, in association with DnaK and GrpE. It is the nucleotide exchange factor for DnaK and may function as a thermosensor. Unfolded proteins bind initially to DnaJ; upon interaction with the DnaJ-bound protein, DnaK hydrolyzes its bound ATP, resulting in the formation of a stable complex. GrpE releases ADP from DnaK; ATP binding to DnaK triggers the release of the substrate protein, thus completing the reaction cycle. Several rounds of ATP-dependent interactions between DnaJ, DnaK and GrpE are required for fully efficient folding.</text>
</comment>
<feature type="coiled-coil region" evidence="6">
    <location>
        <begin position="22"/>
        <end position="49"/>
    </location>
</feature>
<dbReference type="GO" id="GO:0006457">
    <property type="term" value="P:protein folding"/>
    <property type="evidence" value="ECO:0007669"/>
    <property type="project" value="InterPro"/>
</dbReference>
<dbReference type="GO" id="GO:0051087">
    <property type="term" value="F:protein-folding chaperone binding"/>
    <property type="evidence" value="ECO:0007669"/>
    <property type="project" value="InterPro"/>
</dbReference>
<dbReference type="Pfam" id="PF01025">
    <property type="entry name" value="GrpE"/>
    <property type="match status" value="1"/>
</dbReference>
<dbReference type="PANTHER" id="PTHR21237">
    <property type="entry name" value="GRPE PROTEIN"/>
    <property type="match status" value="1"/>
</dbReference>
<evidence type="ECO:0000256" key="2">
    <source>
        <dbReference type="ARBA" id="ARBA00023186"/>
    </source>
</evidence>
<evidence type="ECO:0000313" key="8">
    <source>
        <dbReference type="EMBL" id="AIF00571.1"/>
    </source>
</evidence>
<organism evidence="8">
    <name type="scientific">uncultured marine group II/III euryarchaeote KM3_135_H05</name>
    <dbReference type="NCBI Taxonomy" id="1457866"/>
    <lineage>
        <taxon>Archaea</taxon>
        <taxon>Methanobacteriati</taxon>
        <taxon>Methanobacteriota</taxon>
        <taxon>environmental samples</taxon>
    </lineage>
</organism>
<dbReference type="PROSITE" id="PS01071">
    <property type="entry name" value="GRPE"/>
    <property type="match status" value="1"/>
</dbReference>
<dbReference type="SUPFAM" id="SSF51064">
    <property type="entry name" value="Head domain of nucleotide exchange factor GrpE"/>
    <property type="match status" value="1"/>
</dbReference>
<protein>
    <recommendedName>
        <fullName evidence="3 4">Protein GrpE</fullName>
    </recommendedName>
    <alternativeName>
        <fullName evidence="3">HSP-70 cofactor</fullName>
    </alternativeName>
</protein>
<comment type="similarity">
    <text evidence="1 3 5">Belongs to the GrpE family.</text>
</comment>
<keyword evidence="2 3" id="KW-0143">Chaperone</keyword>
<dbReference type="CDD" id="cd00446">
    <property type="entry name" value="GrpE"/>
    <property type="match status" value="1"/>
</dbReference>
<keyword evidence="6" id="KW-0175">Coiled coil</keyword>
<dbReference type="SUPFAM" id="SSF58014">
    <property type="entry name" value="Coiled-coil domain of nucleotide exchange factor GrpE"/>
    <property type="match status" value="1"/>
</dbReference>
<keyword evidence="3" id="KW-0963">Cytoplasm</keyword>
<evidence type="ECO:0000256" key="6">
    <source>
        <dbReference type="SAM" id="Coils"/>
    </source>
</evidence>
<dbReference type="GO" id="GO:0051082">
    <property type="term" value="F:unfolded protein binding"/>
    <property type="evidence" value="ECO:0007669"/>
    <property type="project" value="TreeGrafter"/>
</dbReference>
<dbReference type="AlphaFoldDB" id="A0A075G999"/>
<dbReference type="HAMAP" id="MF_01151">
    <property type="entry name" value="GrpE"/>
    <property type="match status" value="1"/>
</dbReference>
<comment type="subunit">
    <text evidence="3">Homodimer.</text>
</comment>
<dbReference type="PRINTS" id="PR00773">
    <property type="entry name" value="GRPEPROTEIN"/>
</dbReference>
<dbReference type="Gene3D" id="2.30.22.10">
    <property type="entry name" value="Head domain of nucleotide exchange factor GrpE"/>
    <property type="match status" value="1"/>
</dbReference>
<feature type="region of interest" description="Disordered" evidence="7">
    <location>
        <begin position="1"/>
        <end position="21"/>
    </location>
</feature>
<name>A0A075G999_9EURY</name>
<comment type="subcellular location">
    <subcellularLocation>
        <location evidence="3">Cytoplasm</location>
    </subcellularLocation>
</comment>
<accession>A0A075G999</accession>
<dbReference type="GO" id="GO:0005737">
    <property type="term" value="C:cytoplasm"/>
    <property type="evidence" value="ECO:0007669"/>
    <property type="project" value="UniProtKB-SubCell"/>
</dbReference>
<reference evidence="8" key="1">
    <citation type="journal article" date="2014" name="Genome Biol. Evol.">
        <title>Pangenome evidence for extensive interdomain horizontal transfer affecting lineage core and shell genes in uncultured planktonic thaumarchaeota and euryarchaeota.</title>
        <authorList>
            <person name="Deschamps P."/>
            <person name="Zivanovic Y."/>
            <person name="Moreira D."/>
            <person name="Rodriguez-Valera F."/>
            <person name="Lopez-Garcia P."/>
        </authorList>
    </citation>
    <scope>NUCLEOTIDE SEQUENCE</scope>
</reference>
<gene>
    <name evidence="8" type="primary">GRPE</name>
    <name evidence="3" type="synonym">grpE</name>
</gene>
<proteinExistence type="inferred from homology"/>
<dbReference type="InterPro" id="IPR000740">
    <property type="entry name" value="GrpE"/>
</dbReference>